<organism evidence="2 3">
    <name type="scientific">Eeniella nana</name>
    <name type="common">Yeast</name>
    <name type="synonym">Brettanomyces nanus</name>
    <dbReference type="NCBI Taxonomy" id="13502"/>
    <lineage>
        <taxon>Eukaryota</taxon>
        <taxon>Fungi</taxon>
        <taxon>Dikarya</taxon>
        <taxon>Ascomycota</taxon>
        <taxon>Saccharomycotina</taxon>
        <taxon>Pichiomycetes</taxon>
        <taxon>Pichiales</taxon>
        <taxon>Pichiaceae</taxon>
        <taxon>Brettanomyces</taxon>
    </lineage>
</organism>
<reference evidence="2" key="1">
    <citation type="submission" date="2020-10" db="EMBL/GenBank/DDBJ databases">
        <authorList>
            <person name="Roach M.J.R."/>
        </authorList>
    </citation>
    <scope>NUCLEOTIDE SEQUENCE</scope>
    <source>
        <strain evidence="2">CBS 1945</strain>
    </source>
</reference>
<name>A0A875S497_EENNA</name>
<dbReference type="SUPFAM" id="SSF56219">
    <property type="entry name" value="DNase I-like"/>
    <property type="match status" value="1"/>
</dbReference>
<dbReference type="KEGG" id="bnn:FOA43_003860"/>
<feature type="domain" description="Inositol polyphosphate-related phosphatase" evidence="1">
    <location>
        <begin position="1"/>
        <end position="299"/>
    </location>
</feature>
<dbReference type="SMART" id="SM00128">
    <property type="entry name" value="IPPc"/>
    <property type="match status" value="1"/>
</dbReference>
<keyword evidence="3" id="KW-1185">Reference proteome</keyword>
<evidence type="ECO:0000313" key="3">
    <source>
        <dbReference type="Proteomes" id="UP000662931"/>
    </source>
</evidence>
<evidence type="ECO:0000313" key="2">
    <source>
        <dbReference type="EMBL" id="QPG76471.1"/>
    </source>
</evidence>
<dbReference type="InterPro" id="IPR046985">
    <property type="entry name" value="IP5"/>
</dbReference>
<dbReference type="RefSeq" id="XP_038780036.1">
    <property type="nucleotide sequence ID" value="XM_038924108.1"/>
</dbReference>
<dbReference type="InterPro" id="IPR000300">
    <property type="entry name" value="IPPc"/>
</dbReference>
<dbReference type="PANTHER" id="PTHR11200">
    <property type="entry name" value="INOSITOL 5-PHOSPHATASE"/>
    <property type="match status" value="1"/>
</dbReference>
<evidence type="ECO:0000259" key="1">
    <source>
        <dbReference type="SMART" id="SM00128"/>
    </source>
</evidence>
<dbReference type="InterPro" id="IPR036691">
    <property type="entry name" value="Endo/exonu/phosph_ase_sf"/>
</dbReference>
<dbReference type="EMBL" id="CP064815">
    <property type="protein sequence ID" value="QPG76471.1"/>
    <property type="molecule type" value="Genomic_DNA"/>
</dbReference>
<dbReference type="GO" id="GO:0004439">
    <property type="term" value="F:phosphatidylinositol-4,5-bisphosphate 5-phosphatase activity"/>
    <property type="evidence" value="ECO:0007669"/>
    <property type="project" value="TreeGrafter"/>
</dbReference>
<dbReference type="Gene3D" id="3.60.10.10">
    <property type="entry name" value="Endonuclease/exonuclease/phosphatase"/>
    <property type="match status" value="1"/>
</dbReference>
<protein>
    <recommendedName>
        <fullName evidence="1">Inositol polyphosphate-related phosphatase domain-containing protein</fullName>
    </recommendedName>
</protein>
<gene>
    <name evidence="2" type="ORF">FOA43_003860</name>
</gene>
<dbReference type="OrthoDB" id="62798at2759"/>
<dbReference type="AlphaFoldDB" id="A0A875S497"/>
<accession>A0A875S497</accession>
<dbReference type="PANTHER" id="PTHR11200:SF275">
    <property type="entry name" value="LD06095P"/>
    <property type="match status" value="1"/>
</dbReference>
<dbReference type="GO" id="GO:0046856">
    <property type="term" value="P:phosphatidylinositol dephosphorylation"/>
    <property type="evidence" value="ECO:0007669"/>
    <property type="project" value="InterPro"/>
</dbReference>
<sequence length="351" mass="39621">MSISSLIFTLNCGKRPPFDDEFYDKLSDLLEDTDLPQLLVFGLQEMTSILEGTSPDTIQSILMQISERLVDTISARYDVPFNIVAVNHFGSIGIILISAFLSKFHKIVKSVGIPVGLFFSSTKGATGVRIQYEWERGKYSELTFVSLHLNAGEGPANISRRCEDLLSICQGMSFPDGYGVLKPRSHCFLMGDFNFRALNNSFDFAQDEKILLIQKERGIVCEFSEAPVTFSPTYKIQVGSTIYNAERIPSWCDRILFLDYKRGDTSSYDFKEYNSLASMKISDHVPVYLKVKMPSEPPDSIINSRGFLIDRSTNLSDNELRLLPSKLYDYYRAIGKGKTTDRNYSGDILNL</sequence>
<proteinExistence type="predicted"/>
<dbReference type="GeneID" id="62197260"/>
<dbReference type="Proteomes" id="UP000662931">
    <property type="component" value="Chromosome 4"/>
</dbReference>
<dbReference type="Pfam" id="PF22669">
    <property type="entry name" value="Exo_endo_phos2"/>
    <property type="match status" value="1"/>
</dbReference>